<name>A0ABM1AD43_APLCA</name>
<dbReference type="InterPro" id="IPR027806">
    <property type="entry name" value="HARBI1_dom"/>
</dbReference>
<organism evidence="9 10">
    <name type="scientific">Aplysia californica</name>
    <name type="common">California sea hare</name>
    <dbReference type="NCBI Taxonomy" id="6500"/>
    <lineage>
        <taxon>Eukaryota</taxon>
        <taxon>Metazoa</taxon>
        <taxon>Spiralia</taxon>
        <taxon>Lophotrochozoa</taxon>
        <taxon>Mollusca</taxon>
        <taxon>Gastropoda</taxon>
        <taxon>Heterobranchia</taxon>
        <taxon>Euthyneura</taxon>
        <taxon>Tectipleura</taxon>
        <taxon>Aplysiida</taxon>
        <taxon>Aplysioidea</taxon>
        <taxon>Aplysiidae</taxon>
        <taxon>Aplysia</taxon>
    </lineage>
</organism>
<keyword evidence="4" id="KW-0862">Zinc</keyword>
<keyword evidence="2" id="KW-0479">Metal-binding</keyword>
<evidence type="ECO:0000259" key="8">
    <source>
        <dbReference type="PROSITE" id="PS50950"/>
    </source>
</evidence>
<dbReference type="Pfam" id="PF05485">
    <property type="entry name" value="THAP"/>
    <property type="match status" value="1"/>
</dbReference>
<sequence length="451" mass="51977">MGKYDHCCVGSCSNTRSRPQLIKKRSHVTEMQWFGVSNEEKRKLWERQIQKGRADFKMTITMKVCSNHFTEGRPTPSNPIPILFLTPSDYNVRSPQKRTAPTRNETPSSSKKRKINPEDEEANKCEDQQTPIPLAFNQVTRESDVRCFTGFVSTQMFKFVFSHVEKKASHMLYWKGAKQTSEEQAHSSDYFNRPGLYNRPGPNKKLTLEQEFFLVMLRLRMGLLLQDLAFRFQVSNGLASQIFTTWIKLLSREFKFLILWPTRADVKQALPESFKKFYPKTRAIIDCTEVFIETPSSLDTQAMCWSEYKHHCTVKFLVAISPTGLISYVSKAYGGRASDKFIVENSGFLNLIEPYDQIMADRGFKIRDLLANAQTTLTIPPSCRNALQMRKEDVQATSRIANVRIYVEQAINRLKWYRILSSEMEMTLLPLCDDIIITCSAFCNLLDPLTA</sequence>
<gene>
    <name evidence="10" type="primary">LOC106013657</name>
</gene>
<proteinExistence type="predicted"/>
<evidence type="ECO:0000256" key="6">
    <source>
        <dbReference type="PROSITE-ProRule" id="PRU00309"/>
    </source>
</evidence>
<dbReference type="PANTHER" id="PTHR23080">
    <property type="entry name" value="THAP DOMAIN PROTEIN"/>
    <property type="match status" value="1"/>
</dbReference>
<keyword evidence="3 6" id="KW-0863">Zinc-finger</keyword>
<evidence type="ECO:0000256" key="4">
    <source>
        <dbReference type="ARBA" id="ARBA00022833"/>
    </source>
</evidence>
<dbReference type="Pfam" id="PF13613">
    <property type="entry name" value="HTH_Tnp_4"/>
    <property type="match status" value="1"/>
</dbReference>
<evidence type="ECO:0000256" key="5">
    <source>
        <dbReference type="ARBA" id="ARBA00023125"/>
    </source>
</evidence>
<dbReference type="InterPro" id="IPR006612">
    <property type="entry name" value="THAP_Znf"/>
</dbReference>
<evidence type="ECO:0000256" key="3">
    <source>
        <dbReference type="ARBA" id="ARBA00022771"/>
    </source>
</evidence>
<evidence type="ECO:0000256" key="7">
    <source>
        <dbReference type="SAM" id="MobiDB-lite"/>
    </source>
</evidence>
<feature type="compositionally biased region" description="Polar residues" evidence="7">
    <location>
        <begin position="91"/>
        <end position="109"/>
    </location>
</feature>
<keyword evidence="5 6" id="KW-0238">DNA-binding</keyword>
<reference evidence="10" key="1">
    <citation type="submission" date="2025-08" db="UniProtKB">
        <authorList>
            <consortium name="RefSeq"/>
        </authorList>
    </citation>
    <scope>IDENTIFICATION</scope>
</reference>
<feature type="domain" description="THAP-type" evidence="8">
    <location>
        <begin position="1"/>
        <end position="84"/>
    </location>
</feature>
<accession>A0ABM1AD43</accession>
<dbReference type="SUPFAM" id="SSF57716">
    <property type="entry name" value="Glucocorticoid receptor-like (DNA-binding domain)"/>
    <property type="match status" value="1"/>
</dbReference>
<protein>
    <submittedName>
        <fullName evidence="10">Uncharacterized protein LOC106013657</fullName>
    </submittedName>
</protein>
<evidence type="ECO:0000313" key="9">
    <source>
        <dbReference type="Proteomes" id="UP000694888"/>
    </source>
</evidence>
<dbReference type="RefSeq" id="XP_012945415.2">
    <property type="nucleotide sequence ID" value="XM_013089961.2"/>
</dbReference>
<comment type="cofactor">
    <cofactor evidence="1">
        <name>a divalent metal cation</name>
        <dbReference type="ChEBI" id="CHEBI:60240"/>
    </cofactor>
</comment>
<evidence type="ECO:0000256" key="2">
    <source>
        <dbReference type="ARBA" id="ARBA00022723"/>
    </source>
</evidence>
<keyword evidence="9" id="KW-1185">Reference proteome</keyword>
<feature type="region of interest" description="Disordered" evidence="7">
    <location>
        <begin position="91"/>
        <end position="129"/>
    </location>
</feature>
<dbReference type="PANTHER" id="PTHR23080:SF141">
    <property type="entry name" value="TRANSPOSASE HELIX-TURN-HELIX DOMAIN-CONTAINING PROTEIN"/>
    <property type="match status" value="1"/>
</dbReference>
<dbReference type="Pfam" id="PF13359">
    <property type="entry name" value="DDE_Tnp_4"/>
    <property type="match status" value="1"/>
</dbReference>
<evidence type="ECO:0000256" key="1">
    <source>
        <dbReference type="ARBA" id="ARBA00001968"/>
    </source>
</evidence>
<dbReference type="Proteomes" id="UP000694888">
    <property type="component" value="Unplaced"/>
</dbReference>
<evidence type="ECO:0000313" key="10">
    <source>
        <dbReference type="RefSeq" id="XP_012945415.2"/>
    </source>
</evidence>
<dbReference type="GeneID" id="106013657"/>
<dbReference type="SMART" id="SM00980">
    <property type="entry name" value="THAP"/>
    <property type="match status" value="1"/>
</dbReference>
<dbReference type="InterPro" id="IPR027805">
    <property type="entry name" value="Transposase_HTH_dom"/>
</dbReference>
<dbReference type="PROSITE" id="PS50950">
    <property type="entry name" value="ZF_THAP"/>
    <property type="match status" value="1"/>
</dbReference>